<protein>
    <recommendedName>
        <fullName evidence="1">Transposase IS200-like domain-containing protein</fullName>
    </recommendedName>
</protein>
<evidence type="ECO:0000313" key="3">
    <source>
        <dbReference type="Proteomes" id="UP000178272"/>
    </source>
</evidence>
<accession>A0A1G1V5K9</accession>
<dbReference type="GO" id="GO:0006313">
    <property type="term" value="P:DNA transposition"/>
    <property type="evidence" value="ECO:0007669"/>
    <property type="project" value="InterPro"/>
</dbReference>
<dbReference type="EMBL" id="MHCA01000052">
    <property type="protein sequence ID" value="OGY10653.1"/>
    <property type="molecule type" value="Genomic_DNA"/>
</dbReference>
<dbReference type="Pfam" id="PF01797">
    <property type="entry name" value="Y1_Tnp"/>
    <property type="match status" value="1"/>
</dbReference>
<dbReference type="GO" id="GO:0004803">
    <property type="term" value="F:transposase activity"/>
    <property type="evidence" value="ECO:0007669"/>
    <property type="project" value="InterPro"/>
</dbReference>
<evidence type="ECO:0000313" key="2">
    <source>
        <dbReference type="EMBL" id="OGY10653.1"/>
    </source>
</evidence>
<dbReference type="InterPro" id="IPR002686">
    <property type="entry name" value="Transposase_17"/>
</dbReference>
<dbReference type="InterPro" id="IPR036515">
    <property type="entry name" value="Transposase_17_sf"/>
</dbReference>
<dbReference type="SUPFAM" id="SSF143422">
    <property type="entry name" value="Transposase IS200-like"/>
    <property type="match status" value="1"/>
</dbReference>
<evidence type="ECO:0000259" key="1">
    <source>
        <dbReference type="SMART" id="SM01321"/>
    </source>
</evidence>
<dbReference type="GO" id="GO:0003677">
    <property type="term" value="F:DNA binding"/>
    <property type="evidence" value="ECO:0007669"/>
    <property type="project" value="InterPro"/>
</dbReference>
<reference evidence="2 3" key="1">
    <citation type="journal article" date="2016" name="Nat. Commun.">
        <title>Thousands of microbial genomes shed light on interconnected biogeochemical processes in an aquifer system.</title>
        <authorList>
            <person name="Anantharaman K."/>
            <person name="Brown C.T."/>
            <person name="Hug L.A."/>
            <person name="Sharon I."/>
            <person name="Castelle C.J."/>
            <person name="Probst A.J."/>
            <person name="Thomas B.C."/>
            <person name="Singh A."/>
            <person name="Wilkins M.J."/>
            <person name="Karaoz U."/>
            <person name="Brodie E.L."/>
            <person name="Williams K.H."/>
            <person name="Hubbard S.S."/>
            <person name="Banfield J.F."/>
        </authorList>
    </citation>
    <scope>NUCLEOTIDE SEQUENCE [LARGE SCALE GENOMIC DNA]</scope>
</reference>
<name>A0A1G1V5K9_9BACT</name>
<sequence length="227" mass="26673">MPAKNSIREYLVEGRYHIYNRGVDKRTIFIDDQDYRVFLHILKILLSKPELDEHPLTEITGFIPVRLRLITDTLYKEIDLIAYCLMPNHFHLFIKQHTINGISKLLSRLTISYVMYFNKKYERQGVLFQGEFKAVLVKDEPYLLHLSRYIHLNPSELTGGAPVNRYPYSSYANYLGEKNSEWVRPQEILAYFDNTKRLGLINSLSYKNFVEEFEVDSIEVLGGLTLE</sequence>
<dbReference type="PANTHER" id="PTHR34322:SF2">
    <property type="entry name" value="TRANSPOSASE IS200-LIKE DOMAIN-CONTAINING PROTEIN"/>
    <property type="match status" value="1"/>
</dbReference>
<comment type="caution">
    <text evidence="2">The sequence shown here is derived from an EMBL/GenBank/DDBJ whole genome shotgun (WGS) entry which is preliminary data.</text>
</comment>
<dbReference type="AlphaFoldDB" id="A0A1G1V5K9"/>
<feature type="domain" description="Transposase IS200-like" evidence="1">
    <location>
        <begin position="12"/>
        <end position="153"/>
    </location>
</feature>
<dbReference type="SMART" id="SM01321">
    <property type="entry name" value="Y1_Tnp"/>
    <property type="match status" value="1"/>
</dbReference>
<proteinExistence type="predicted"/>
<dbReference type="Gene3D" id="3.30.70.1290">
    <property type="entry name" value="Transposase IS200-like"/>
    <property type="match status" value="1"/>
</dbReference>
<dbReference type="PANTHER" id="PTHR34322">
    <property type="entry name" value="TRANSPOSASE, Y1_TNP DOMAIN-CONTAINING"/>
    <property type="match status" value="1"/>
</dbReference>
<organism evidence="2 3">
    <name type="scientific">Candidatus Blackburnbacteria bacterium RIFCSPHIGHO2_12_FULL_41_13b</name>
    <dbReference type="NCBI Taxonomy" id="1797517"/>
    <lineage>
        <taxon>Bacteria</taxon>
        <taxon>Candidatus Blackburniibacteriota</taxon>
    </lineage>
</organism>
<dbReference type="Proteomes" id="UP000178272">
    <property type="component" value="Unassembled WGS sequence"/>
</dbReference>
<gene>
    <name evidence="2" type="ORF">A3F61_01155</name>
</gene>